<dbReference type="InterPro" id="IPR002181">
    <property type="entry name" value="Fibrinogen_a/b/g_C_dom"/>
</dbReference>
<keyword evidence="2" id="KW-0677">Repeat</keyword>
<keyword evidence="4" id="KW-0393">Immunoglobulin domain</keyword>
<evidence type="ECO:0000313" key="8">
    <source>
        <dbReference type="Proteomes" id="UP001159427"/>
    </source>
</evidence>
<evidence type="ECO:0000259" key="6">
    <source>
        <dbReference type="PROSITE" id="PS51406"/>
    </source>
</evidence>
<evidence type="ECO:0000256" key="2">
    <source>
        <dbReference type="ARBA" id="ARBA00022737"/>
    </source>
</evidence>
<dbReference type="InterPro" id="IPR007110">
    <property type="entry name" value="Ig-like_dom"/>
</dbReference>
<evidence type="ECO:0000256" key="4">
    <source>
        <dbReference type="ARBA" id="ARBA00023319"/>
    </source>
</evidence>
<dbReference type="PANTHER" id="PTHR12231:SF253">
    <property type="entry name" value="DPR-INTERACTING PROTEIN ETA, ISOFORM B-RELATED"/>
    <property type="match status" value="1"/>
</dbReference>
<dbReference type="EMBL" id="CALNXI010001896">
    <property type="protein sequence ID" value="CAH3179209.1"/>
    <property type="molecule type" value="Genomic_DNA"/>
</dbReference>
<organism evidence="7 8">
    <name type="scientific">Porites evermanni</name>
    <dbReference type="NCBI Taxonomy" id="104178"/>
    <lineage>
        <taxon>Eukaryota</taxon>
        <taxon>Metazoa</taxon>
        <taxon>Cnidaria</taxon>
        <taxon>Anthozoa</taxon>
        <taxon>Hexacorallia</taxon>
        <taxon>Scleractinia</taxon>
        <taxon>Fungiina</taxon>
        <taxon>Poritidae</taxon>
        <taxon>Porites</taxon>
    </lineage>
</organism>
<dbReference type="Gene3D" id="2.60.40.10">
    <property type="entry name" value="Immunoglobulins"/>
    <property type="match status" value="2"/>
</dbReference>
<dbReference type="InterPro" id="IPR003599">
    <property type="entry name" value="Ig_sub"/>
</dbReference>
<reference evidence="7 8" key="1">
    <citation type="submission" date="2022-05" db="EMBL/GenBank/DDBJ databases">
        <authorList>
            <consortium name="Genoscope - CEA"/>
            <person name="William W."/>
        </authorList>
    </citation>
    <scope>NUCLEOTIDE SEQUENCE [LARGE SCALE GENOMIC DNA]</scope>
</reference>
<evidence type="ECO:0000259" key="5">
    <source>
        <dbReference type="PROSITE" id="PS50835"/>
    </source>
</evidence>
<proteinExistence type="predicted"/>
<feature type="domain" description="Ig-like" evidence="5">
    <location>
        <begin position="73"/>
        <end position="200"/>
    </location>
</feature>
<dbReference type="InterPro" id="IPR036056">
    <property type="entry name" value="Fibrinogen-like_C"/>
</dbReference>
<dbReference type="Pfam" id="PF07679">
    <property type="entry name" value="I-set"/>
    <property type="match status" value="1"/>
</dbReference>
<evidence type="ECO:0000256" key="3">
    <source>
        <dbReference type="ARBA" id="ARBA00023157"/>
    </source>
</evidence>
<dbReference type="PROSITE" id="PS50835">
    <property type="entry name" value="IG_LIKE"/>
    <property type="match status" value="1"/>
</dbReference>
<dbReference type="Proteomes" id="UP001159427">
    <property type="component" value="Unassembled WGS sequence"/>
</dbReference>
<dbReference type="Pfam" id="PF13927">
    <property type="entry name" value="Ig_3"/>
    <property type="match status" value="1"/>
</dbReference>
<dbReference type="InterPro" id="IPR051170">
    <property type="entry name" value="Neural/epithelial_adhesion"/>
</dbReference>
<dbReference type="InterPro" id="IPR013098">
    <property type="entry name" value="Ig_I-set"/>
</dbReference>
<dbReference type="SUPFAM" id="SSF48726">
    <property type="entry name" value="Immunoglobulin"/>
    <property type="match status" value="2"/>
</dbReference>
<dbReference type="NCBIfam" id="NF040941">
    <property type="entry name" value="GGGWT_bact"/>
    <property type="match status" value="1"/>
</dbReference>
<sequence length="325" mass="34556">MNYWGGAGGSANTCACGVTNSCLNGQKCNCYNGGSGWREDSGLLTDKSALPATKIRLEDFDKSTVQKAFSRIPKKKRAVENGSLTILKVEKADGGTYACTAKNLLGHDTAIAQVTVIDRLKFTLTPPIKTVTSVSWKLMLHCEAQGAIEVDWIRVGKHLPRNHILYPNGTLLLRNISPNDAGSYTCVAKNSLLITPKSCSSLKSGRGGSSSGNYTIDPDGKGGVEPFSVYCDMSDKGGVGVTVMSHDRESGAHVVHIPGCGVTPGCYCCHRKDVSYTGVSTAQSAALTLVLQLKPVNSLLNLSVKMMLPLCQSQLPGGCHVMEEK</sequence>
<dbReference type="PROSITE" id="PS51406">
    <property type="entry name" value="FIBRINOGEN_C_2"/>
    <property type="match status" value="1"/>
</dbReference>
<feature type="domain" description="Fibrinogen C-terminal" evidence="6">
    <location>
        <begin position="190"/>
        <end position="251"/>
    </location>
</feature>
<evidence type="ECO:0000313" key="7">
    <source>
        <dbReference type="EMBL" id="CAH3179209.1"/>
    </source>
</evidence>
<dbReference type="Gene3D" id="2.60.120.1000">
    <property type="match status" value="1"/>
</dbReference>
<dbReference type="SMART" id="SM00408">
    <property type="entry name" value="IGc2"/>
    <property type="match status" value="2"/>
</dbReference>
<keyword evidence="3" id="KW-1015">Disulfide bond</keyword>
<accession>A0ABN8RII9</accession>
<comment type="caution">
    <text evidence="7">The sequence shown here is derived from an EMBL/GenBank/DDBJ whole genome shotgun (WGS) entry which is preliminary data.</text>
</comment>
<protein>
    <submittedName>
        <fullName evidence="7">Uncharacterized protein</fullName>
    </submittedName>
</protein>
<evidence type="ECO:0000256" key="1">
    <source>
        <dbReference type="ARBA" id="ARBA00022729"/>
    </source>
</evidence>
<dbReference type="InterPro" id="IPR013783">
    <property type="entry name" value="Ig-like_fold"/>
</dbReference>
<dbReference type="SMART" id="SM00409">
    <property type="entry name" value="IG"/>
    <property type="match status" value="2"/>
</dbReference>
<gene>
    <name evidence="7" type="ORF">PEVE_00012186</name>
</gene>
<name>A0ABN8RII9_9CNID</name>
<dbReference type="InterPro" id="IPR036179">
    <property type="entry name" value="Ig-like_dom_sf"/>
</dbReference>
<keyword evidence="1" id="KW-0732">Signal</keyword>
<dbReference type="SUPFAM" id="SSF56496">
    <property type="entry name" value="Fibrinogen C-terminal domain-like"/>
    <property type="match status" value="1"/>
</dbReference>
<dbReference type="InterPro" id="IPR003598">
    <property type="entry name" value="Ig_sub2"/>
</dbReference>
<dbReference type="PANTHER" id="PTHR12231">
    <property type="entry name" value="CTX-RELATED TYPE I TRANSMEMBRANE PROTEIN"/>
    <property type="match status" value="1"/>
</dbReference>
<keyword evidence="8" id="KW-1185">Reference proteome</keyword>